<name>A0A7L4YSP0_9ACTN</name>
<accession>A0A7L4YSP0</accession>
<proteinExistence type="inferred from homology"/>
<comment type="similarity">
    <text evidence="1">Belongs to the LysR transcriptional regulatory family.</text>
</comment>
<feature type="domain" description="HTH lysR-type" evidence="5">
    <location>
        <begin position="7"/>
        <end position="63"/>
    </location>
</feature>
<evidence type="ECO:0000259" key="5">
    <source>
        <dbReference type="PROSITE" id="PS50931"/>
    </source>
</evidence>
<keyword evidence="4" id="KW-0804">Transcription</keyword>
<dbReference type="Proteomes" id="UP000463857">
    <property type="component" value="Chromosome"/>
</dbReference>
<dbReference type="OrthoDB" id="4131546at2"/>
<dbReference type="PROSITE" id="PS50931">
    <property type="entry name" value="HTH_LYSR"/>
    <property type="match status" value="1"/>
</dbReference>
<dbReference type="GO" id="GO:0032993">
    <property type="term" value="C:protein-DNA complex"/>
    <property type="evidence" value="ECO:0007669"/>
    <property type="project" value="TreeGrafter"/>
</dbReference>
<dbReference type="InterPro" id="IPR000847">
    <property type="entry name" value="LysR_HTH_N"/>
</dbReference>
<dbReference type="SUPFAM" id="SSF53850">
    <property type="entry name" value="Periplasmic binding protein-like II"/>
    <property type="match status" value="1"/>
</dbReference>
<keyword evidence="3" id="KW-0238">DNA-binding</keyword>
<keyword evidence="7" id="KW-1185">Reference proteome</keyword>
<reference evidence="6 7" key="1">
    <citation type="journal article" date="2018" name="Int. J. Syst. Evol. Microbiol.">
        <title>Epidermidibacterium keratini gen. nov., sp. nov., a member of the family Sporichthyaceae, isolated from keratin epidermis.</title>
        <authorList>
            <person name="Lee D.G."/>
            <person name="Trujillo M.E."/>
            <person name="Kang S."/>
            <person name="Nam J.J."/>
            <person name="Kim Y.J."/>
        </authorList>
    </citation>
    <scope>NUCLEOTIDE SEQUENCE [LARGE SCALE GENOMIC DNA]</scope>
    <source>
        <strain evidence="6 7">EPI-7</strain>
    </source>
</reference>
<evidence type="ECO:0000256" key="2">
    <source>
        <dbReference type="ARBA" id="ARBA00023015"/>
    </source>
</evidence>
<evidence type="ECO:0000256" key="4">
    <source>
        <dbReference type="ARBA" id="ARBA00023163"/>
    </source>
</evidence>
<gene>
    <name evidence="6" type="ORF">EK0264_00430</name>
</gene>
<dbReference type="InterPro" id="IPR036388">
    <property type="entry name" value="WH-like_DNA-bd_sf"/>
</dbReference>
<dbReference type="CDD" id="cd08423">
    <property type="entry name" value="PBP2_LTTR_like_6"/>
    <property type="match status" value="1"/>
</dbReference>
<dbReference type="AlphaFoldDB" id="A0A7L4YSP0"/>
<evidence type="ECO:0000256" key="3">
    <source>
        <dbReference type="ARBA" id="ARBA00023125"/>
    </source>
</evidence>
<protein>
    <submittedName>
        <fullName evidence="6">LysR family transcriptional regulator</fullName>
    </submittedName>
</protein>
<dbReference type="GO" id="GO:0003700">
    <property type="term" value="F:DNA-binding transcription factor activity"/>
    <property type="evidence" value="ECO:0007669"/>
    <property type="project" value="InterPro"/>
</dbReference>
<evidence type="ECO:0000313" key="7">
    <source>
        <dbReference type="Proteomes" id="UP000463857"/>
    </source>
</evidence>
<dbReference type="SUPFAM" id="SSF46785">
    <property type="entry name" value="Winged helix' DNA-binding domain"/>
    <property type="match status" value="1"/>
</dbReference>
<dbReference type="GO" id="GO:0003677">
    <property type="term" value="F:DNA binding"/>
    <property type="evidence" value="ECO:0007669"/>
    <property type="project" value="UniProtKB-KW"/>
</dbReference>
<evidence type="ECO:0000313" key="6">
    <source>
        <dbReference type="EMBL" id="QHC02196.1"/>
    </source>
</evidence>
<dbReference type="PANTHER" id="PTHR30346:SF29">
    <property type="entry name" value="LYSR SUBSTRATE-BINDING"/>
    <property type="match status" value="1"/>
</dbReference>
<dbReference type="InterPro" id="IPR036390">
    <property type="entry name" value="WH_DNA-bd_sf"/>
</dbReference>
<dbReference type="InParanoid" id="A0A7L4YSP0"/>
<dbReference type="Pfam" id="PF00126">
    <property type="entry name" value="HTH_1"/>
    <property type="match status" value="1"/>
</dbReference>
<dbReference type="InterPro" id="IPR005119">
    <property type="entry name" value="LysR_subst-bd"/>
</dbReference>
<dbReference type="KEGG" id="eke:EK0264_00430"/>
<dbReference type="Pfam" id="PF03466">
    <property type="entry name" value="LysR_substrate"/>
    <property type="match status" value="1"/>
</dbReference>
<organism evidence="6 7">
    <name type="scientific">Epidermidibacterium keratini</name>
    <dbReference type="NCBI Taxonomy" id="1891644"/>
    <lineage>
        <taxon>Bacteria</taxon>
        <taxon>Bacillati</taxon>
        <taxon>Actinomycetota</taxon>
        <taxon>Actinomycetes</taxon>
        <taxon>Sporichthyales</taxon>
        <taxon>Sporichthyaceae</taxon>
        <taxon>Epidermidibacterium</taxon>
    </lineage>
</organism>
<dbReference type="PANTHER" id="PTHR30346">
    <property type="entry name" value="TRANSCRIPTIONAL DUAL REGULATOR HCAR-RELATED"/>
    <property type="match status" value="1"/>
</dbReference>
<evidence type="ECO:0000256" key="1">
    <source>
        <dbReference type="ARBA" id="ARBA00009437"/>
    </source>
</evidence>
<dbReference type="Gene3D" id="1.10.10.10">
    <property type="entry name" value="Winged helix-like DNA-binding domain superfamily/Winged helix DNA-binding domain"/>
    <property type="match status" value="1"/>
</dbReference>
<dbReference type="Gene3D" id="3.40.190.10">
    <property type="entry name" value="Periplasmic binding protein-like II"/>
    <property type="match status" value="2"/>
</dbReference>
<dbReference type="EMBL" id="CP047156">
    <property type="protein sequence ID" value="QHC02196.1"/>
    <property type="molecule type" value="Genomic_DNA"/>
</dbReference>
<sequence length="306" mass="32818">MSDDFSDLTSLLLVEHIAATGSLTAAAEKSSMTVSAASQRLAKLERSIGQSLFVRLPRGMSPTEAGAAVIRRIGALRFEIRSIRGDLEAIQSLRAGSVRLGSFPTASASLVSDALREFIATWPDVQVSVRSGVFPDLLEVLESGEVDLAVLWSYDFTPPWPTSILVQPLMHDPMHLLVSATSSSATTIALAELSDASWIVRQDQHPATQVLLRSCARAGFEPRVVYEANDYQEVQAMVSAGVGVAMVPGLALDQLRADVRKLAFTKNSAVPARQISLGTLDRRSLSPSMVAMTRCLQRAARALSGA</sequence>
<keyword evidence="2" id="KW-0805">Transcription regulation</keyword>